<dbReference type="Gene3D" id="3.30.560.10">
    <property type="entry name" value="Glucose Oxidase, domain 3"/>
    <property type="match status" value="2"/>
</dbReference>
<dbReference type="Pfam" id="PF05199">
    <property type="entry name" value="GMC_oxred_C"/>
    <property type="match status" value="1"/>
</dbReference>
<dbReference type="STRING" id="48709.A0A1D2M145"/>
<evidence type="ECO:0000256" key="3">
    <source>
        <dbReference type="ARBA" id="ARBA00022630"/>
    </source>
</evidence>
<evidence type="ECO:0000313" key="7">
    <source>
        <dbReference type="EMBL" id="ODM86677.1"/>
    </source>
</evidence>
<dbReference type="AlphaFoldDB" id="A0A1D2M145"/>
<dbReference type="PANTHER" id="PTHR11552:SF147">
    <property type="entry name" value="CHOLINE DEHYDROGENASE, MITOCHONDRIAL"/>
    <property type="match status" value="1"/>
</dbReference>
<dbReference type="EMBL" id="LJIJ01007675">
    <property type="protein sequence ID" value="ODM86677.1"/>
    <property type="molecule type" value="Genomic_DNA"/>
</dbReference>
<feature type="non-terminal residue" evidence="7">
    <location>
        <position position="1"/>
    </location>
</feature>
<gene>
    <name evidence="7" type="ORF">Ocin01_20005</name>
</gene>
<proteinExistence type="inferred from homology"/>
<evidence type="ECO:0000313" key="8">
    <source>
        <dbReference type="Proteomes" id="UP000094527"/>
    </source>
</evidence>
<sequence length="279" mass="30844">SSRPKSRGTLRLNATAYKSGVRSDDVKLALIDFKIFEGKGATDMDVLLEGVDFMFKLLNSTTMQKYGAVYREDHHPACKEFEFFSRKFGNVSLTKRLQTGITAVQGISNLRVADASVFPAVPNANINGPVMMLAEKAASDIFQTWIGAGTAGCIIARRLSEKFNVLLLEAGGEPVPASQVPYFVQHVGYDPGTNYFWPSVPQRFASQDTDGVIISHLGKMLGGSGSHNDMVHNRGSPKDYDNYAEVANDSSWRYENVLEHFKKYENFIGELFTGEHEGK</sequence>
<dbReference type="PANTHER" id="PTHR11552">
    <property type="entry name" value="GLUCOSE-METHANOL-CHOLINE GMC OXIDOREDUCTASE"/>
    <property type="match status" value="1"/>
</dbReference>
<dbReference type="Proteomes" id="UP000094527">
    <property type="component" value="Unassembled WGS sequence"/>
</dbReference>
<comment type="cofactor">
    <cofactor evidence="1">
        <name>FAD</name>
        <dbReference type="ChEBI" id="CHEBI:57692"/>
    </cofactor>
</comment>
<feature type="domain" description="Glucose-methanol-choline oxidoreductase C-terminal" evidence="6">
    <location>
        <begin position="4"/>
        <end position="134"/>
    </location>
</feature>
<name>A0A1D2M145_ORCCI</name>
<comment type="similarity">
    <text evidence="2">Belongs to the GMC oxidoreductase family.</text>
</comment>
<dbReference type="GO" id="GO:0050660">
    <property type="term" value="F:flavin adenine dinucleotide binding"/>
    <property type="evidence" value="ECO:0007669"/>
    <property type="project" value="InterPro"/>
</dbReference>
<evidence type="ECO:0000256" key="2">
    <source>
        <dbReference type="ARBA" id="ARBA00010790"/>
    </source>
</evidence>
<dbReference type="SUPFAM" id="SSF51905">
    <property type="entry name" value="FAD/NAD(P)-binding domain"/>
    <property type="match status" value="2"/>
</dbReference>
<accession>A0A1D2M145</accession>
<protein>
    <submittedName>
        <fullName evidence="7">Glucose dehydrogenase [FAD, quinone]</fullName>
    </submittedName>
</protein>
<dbReference type="GO" id="GO:0016614">
    <property type="term" value="F:oxidoreductase activity, acting on CH-OH group of donors"/>
    <property type="evidence" value="ECO:0007669"/>
    <property type="project" value="InterPro"/>
</dbReference>
<feature type="domain" description="Glucose-methanol-choline oxidoreductase N-terminal" evidence="5">
    <location>
        <begin position="147"/>
        <end position="266"/>
    </location>
</feature>
<evidence type="ECO:0000259" key="6">
    <source>
        <dbReference type="Pfam" id="PF05199"/>
    </source>
</evidence>
<evidence type="ECO:0000256" key="4">
    <source>
        <dbReference type="ARBA" id="ARBA00022827"/>
    </source>
</evidence>
<feature type="non-terminal residue" evidence="7">
    <location>
        <position position="279"/>
    </location>
</feature>
<comment type="caution">
    <text evidence="7">The sequence shown here is derived from an EMBL/GenBank/DDBJ whole genome shotgun (WGS) entry which is preliminary data.</text>
</comment>
<dbReference type="InterPro" id="IPR000172">
    <property type="entry name" value="GMC_OxRdtase_N"/>
</dbReference>
<dbReference type="Pfam" id="PF00732">
    <property type="entry name" value="GMC_oxred_N"/>
    <property type="match status" value="1"/>
</dbReference>
<organism evidence="7 8">
    <name type="scientific">Orchesella cincta</name>
    <name type="common">Springtail</name>
    <name type="synonym">Podura cincta</name>
    <dbReference type="NCBI Taxonomy" id="48709"/>
    <lineage>
        <taxon>Eukaryota</taxon>
        <taxon>Metazoa</taxon>
        <taxon>Ecdysozoa</taxon>
        <taxon>Arthropoda</taxon>
        <taxon>Hexapoda</taxon>
        <taxon>Collembola</taxon>
        <taxon>Entomobryomorpha</taxon>
        <taxon>Entomobryoidea</taxon>
        <taxon>Orchesellidae</taxon>
        <taxon>Orchesellinae</taxon>
        <taxon>Orchesella</taxon>
    </lineage>
</organism>
<reference evidence="7 8" key="1">
    <citation type="journal article" date="2016" name="Genome Biol. Evol.">
        <title>Gene Family Evolution Reflects Adaptation to Soil Environmental Stressors in the Genome of the Collembolan Orchesella cincta.</title>
        <authorList>
            <person name="Faddeeva-Vakhrusheva A."/>
            <person name="Derks M.F."/>
            <person name="Anvar S.Y."/>
            <person name="Agamennone V."/>
            <person name="Suring W."/>
            <person name="Smit S."/>
            <person name="van Straalen N.M."/>
            <person name="Roelofs D."/>
        </authorList>
    </citation>
    <scope>NUCLEOTIDE SEQUENCE [LARGE SCALE GENOMIC DNA]</scope>
    <source>
        <tissue evidence="7">Mixed pool</tissue>
    </source>
</reference>
<dbReference type="InterPro" id="IPR007867">
    <property type="entry name" value="GMC_OxRtase_C"/>
</dbReference>
<evidence type="ECO:0000256" key="1">
    <source>
        <dbReference type="ARBA" id="ARBA00001974"/>
    </source>
</evidence>
<dbReference type="InterPro" id="IPR036188">
    <property type="entry name" value="FAD/NAD-bd_sf"/>
</dbReference>
<dbReference type="InterPro" id="IPR012132">
    <property type="entry name" value="GMC_OxRdtase"/>
</dbReference>
<evidence type="ECO:0000259" key="5">
    <source>
        <dbReference type="Pfam" id="PF00732"/>
    </source>
</evidence>
<dbReference type="OrthoDB" id="269227at2759"/>
<keyword evidence="8" id="KW-1185">Reference proteome</keyword>
<keyword evidence="4" id="KW-0274">FAD</keyword>
<keyword evidence="3" id="KW-0285">Flavoprotein</keyword>
<dbReference type="Gene3D" id="3.50.50.60">
    <property type="entry name" value="FAD/NAD(P)-binding domain"/>
    <property type="match status" value="2"/>
</dbReference>